<evidence type="ECO:0000256" key="1">
    <source>
        <dbReference type="SAM" id="MobiDB-lite"/>
    </source>
</evidence>
<reference evidence="2 3" key="1">
    <citation type="submission" date="2024-04" db="EMBL/GenBank/DDBJ databases">
        <authorList>
            <person name="Rising A."/>
            <person name="Reimegard J."/>
            <person name="Sonavane S."/>
            <person name="Akerstrom W."/>
            <person name="Nylinder S."/>
            <person name="Hedman E."/>
            <person name="Kallberg Y."/>
        </authorList>
    </citation>
    <scope>NUCLEOTIDE SEQUENCE [LARGE SCALE GENOMIC DNA]</scope>
</reference>
<dbReference type="EMBL" id="CAXIEN010000015">
    <property type="protein sequence ID" value="CAL1264907.1"/>
    <property type="molecule type" value="Genomic_DNA"/>
</dbReference>
<accession>A0AAV1Z0X0</accession>
<evidence type="ECO:0000313" key="3">
    <source>
        <dbReference type="Proteomes" id="UP001497382"/>
    </source>
</evidence>
<protein>
    <submittedName>
        <fullName evidence="2">Uncharacterized protein</fullName>
    </submittedName>
</protein>
<name>A0AAV1Z0X0_9ARAC</name>
<organism evidence="2 3">
    <name type="scientific">Larinioides sclopetarius</name>
    <dbReference type="NCBI Taxonomy" id="280406"/>
    <lineage>
        <taxon>Eukaryota</taxon>
        <taxon>Metazoa</taxon>
        <taxon>Ecdysozoa</taxon>
        <taxon>Arthropoda</taxon>
        <taxon>Chelicerata</taxon>
        <taxon>Arachnida</taxon>
        <taxon>Araneae</taxon>
        <taxon>Araneomorphae</taxon>
        <taxon>Entelegynae</taxon>
        <taxon>Araneoidea</taxon>
        <taxon>Araneidae</taxon>
        <taxon>Larinioides</taxon>
    </lineage>
</organism>
<proteinExistence type="predicted"/>
<comment type="caution">
    <text evidence="2">The sequence shown here is derived from an EMBL/GenBank/DDBJ whole genome shotgun (WGS) entry which is preliminary data.</text>
</comment>
<feature type="region of interest" description="Disordered" evidence="1">
    <location>
        <begin position="60"/>
        <end position="95"/>
    </location>
</feature>
<gene>
    <name evidence="2" type="ORF">LARSCL_LOCUS2222</name>
</gene>
<keyword evidence="3" id="KW-1185">Reference proteome</keyword>
<dbReference type="AlphaFoldDB" id="A0AAV1Z0X0"/>
<evidence type="ECO:0000313" key="2">
    <source>
        <dbReference type="EMBL" id="CAL1264907.1"/>
    </source>
</evidence>
<sequence length="138" mass="15146">MIANSAFAVTASKVRKVVQGVLPKVPSPVKTQLSPIRNVRKGTEIGKFGTWAKRACNCSFDSSANSKGTRDARDSDSSYAMRQACQETEQEERGKRWKFKIGPRSCIGVLSHSYIFVSSPFFAKNEAENCTTTSSGEE</sequence>
<dbReference type="Proteomes" id="UP001497382">
    <property type="component" value="Unassembled WGS sequence"/>
</dbReference>